<evidence type="ECO:0000313" key="2">
    <source>
        <dbReference type="Proteomes" id="UP001603857"/>
    </source>
</evidence>
<dbReference type="Proteomes" id="UP001603857">
    <property type="component" value="Unassembled WGS sequence"/>
</dbReference>
<protein>
    <submittedName>
        <fullName evidence="1">Uncharacterized protein</fullName>
    </submittedName>
</protein>
<gene>
    <name evidence="1" type="ORF">Fmac_000504</name>
</gene>
<proteinExistence type="predicted"/>
<sequence>MTTVLRTITMPSSLMSEEWDNSPHSNFLQLRYCKRQCLKVRVFRVTLRQRINYIWIKTHNIPIIQNHYNHYNLTLNRPTPHETTKLAVFLIQYSGVRNPNPNDLRLEL</sequence>
<reference evidence="1 2" key="1">
    <citation type="submission" date="2024-08" db="EMBL/GenBank/DDBJ databases">
        <title>Insights into the chromosomal genome structure of Flemingia macrophylla.</title>
        <authorList>
            <person name="Ding Y."/>
            <person name="Zhao Y."/>
            <person name="Bi W."/>
            <person name="Wu M."/>
            <person name="Zhao G."/>
            <person name="Gong Y."/>
            <person name="Li W."/>
            <person name="Zhang P."/>
        </authorList>
    </citation>
    <scope>NUCLEOTIDE SEQUENCE [LARGE SCALE GENOMIC DNA]</scope>
    <source>
        <strain evidence="1">DYQJB</strain>
        <tissue evidence="1">Leaf</tissue>
    </source>
</reference>
<evidence type="ECO:0000313" key="1">
    <source>
        <dbReference type="EMBL" id="KAL2346504.1"/>
    </source>
</evidence>
<comment type="caution">
    <text evidence="1">The sequence shown here is derived from an EMBL/GenBank/DDBJ whole genome shotgun (WGS) entry which is preliminary data.</text>
</comment>
<name>A0ABD1NEG3_9FABA</name>
<accession>A0ABD1NEG3</accession>
<keyword evidence="2" id="KW-1185">Reference proteome</keyword>
<dbReference type="AlphaFoldDB" id="A0ABD1NEG3"/>
<dbReference type="EMBL" id="JBGMDY010000001">
    <property type="protein sequence ID" value="KAL2346504.1"/>
    <property type="molecule type" value="Genomic_DNA"/>
</dbReference>
<organism evidence="1 2">
    <name type="scientific">Flemingia macrophylla</name>
    <dbReference type="NCBI Taxonomy" id="520843"/>
    <lineage>
        <taxon>Eukaryota</taxon>
        <taxon>Viridiplantae</taxon>
        <taxon>Streptophyta</taxon>
        <taxon>Embryophyta</taxon>
        <taxon>Tracheophyta</taxon>
        <taxon>Spermatophyta</taxon>
        <taxon>Magnoliopsida</taxon>
        <taxon>eudicotyledons</taxon>
        <taxon>Gunneridae</taxon>
        <taxon>Pentapetalae</taxon>
        <taxon>rosids</taxon>
        <taxon>fabids</taxon>
        <taxon>Fabales</taxon>
        <taxon>Fabaceae</taxon>
        <taxon>Papilionoideae</taxon>
        <taxon>50 kb inversion clade</taxon>
        <taxon>NPAAA clade</taxon>
        <taxon>indigoferoid/millettioid clade</taxon>
        <taxon>Phaseoleae</taxon>
        <taxon>Flemingia</taxon>
    </lineage>
</organism>